<evidence type="ECO:0000313" key="2">
    <source>
        <dbReference type="Proteomes" id="UP001159641"/>
    </source>
</evidence>
<gene>
    <name evidence="1" type="ORF">J1605_009976</name>
</gene>
<accession>A0AB34GQ66</accession>
<comment type="caution">
    <text evidence="1">The sequence shown here is derived from an EMBL/GenBank/DDBJ whole genome shotgun (WGS) entry which is preliminary data.</text>
</comment>
<dbReference type="Proteomes" id="UP001159641">
    <property type="component" value="Unassembled WGS sequence"/>
</dbReference>
<dbReference type="EMBL" id="JAIQCJ010002101">
    <property type="protein sequence ID" value="KAJ8782657.1"/>
    <property type="molecule type" value="Genomic_DNA"/>
</dbReference>
<protein>
    <submittedName>
        <fullName evidence="1">Uncharacterized protein</fullName>
    </submittedName>
</protein>
<dbReference type="AlphaFoldDB" id="A0AB34GQ66"/>
<evidence type="ECO:0000313" key="1">
    <source>
        <dbReference type="EMBL" id="KAJ8782657.1"/>
    </source>
</evidence>
<reference evidence="1 2" key="1">
    <citation type="submission" date="2022-11" db="EMBL/GenBank/DDBJ databases">
        <title>Whole genome sequence of Eschrichtius robustus ER-17-0199.</title>
        <authorList>
            <person name="Bruniche-Olsen A."/>
            <person name="Black A.N."/>
            <person name="Fields C.J."/>
            <person name="Walden K."/>
            <person name="Dewoody J.A."/>
        </authorList>
    </citation>
    <scope>NUCLEOTIDE SEQUENCE [LARGE SCALE GENOMIC DNA]</scope>
    <source>
        <strain evidence="1">ER-17-0199</strain>
        <tissue evidence="1">Blubber</tissue>
    </source>
</reference>
<name>A0AB34GQ66_ESCRO</name>
<sequence>MGSNSYHANLIISYSGDLPINPKHGPCARSLYPDVVCGGTAADPPRRASQCNVSLKKQRSRSILSSFFCCFRDYNVEAPPGSSPSVLPPLVEENGGLQKVSADAELAPPRICPVLDEHP</sequence>
<organism evidence="1 2">
    <name type="scientific">Eschrichtius robustus</name>
    <name type="common">California gray whale</name>
    <name type="synonym">Eschrichtius gibbosus</name>
    <dbReference type="NCBI Taxonomy" id="9764"/>
    <lineage>
        <taxon>Eukaryota</taxon>
        <taxon>Metazoa</taxon>
        <taxon>Chordata</taxon>
        <taxon>Craniata</taxon>
        <taxon>Vertebrata</taxon>
        <taxon>Euteleostomi</taxon>
        <taxon>Mammalia</taxon>
        <taxon>Eutheria</taxon>
        <taxon>Laurasiatheria</taxon>
        <taxon>Artiodactyla</taxon>
        <taxon>Whippomorpha</taxon>
        <taxon>Cetacea</taxon>
        <taxon>Mysticeti</taxon>
        <taxon>Eschrichtiidae</taxon>
        <taxon>Eschrichtius</taxon>
    </lineage>
</organism>
<keyword evidence="2" id="KW-1185">Reference proteome</keyword>
<proteinExistence type="predicted"/>